<dbReference type="GO" id="GO:0006508">
    <property type="term" value="P:proteolysis"/>
    <property type="evidence" value="ECO:0007669"/>
    <property type="project" value="UniProtKB-KW"/>
</dbReference>
<feature type="active site" description="Charge relay system" evidence="8">
    <location>
        <position position="333"/>
    </location>
</feature>
<dbReference type="SUPFAM" id="SSF50494">
    <property type="entry name" value="Trypsin-like serine proteases"/>
    <property type="match status" value="1"/>
</dbReference>
<dbReference type="SUPFAM" id="SSF54806">
    <property type="entry name" value="Alpha-lytic protease prodomain"/>
    <property type="match status" value="1"/>
</dbReference>
<dbReference type="GO" id="GO:0005576">
    <property type="term" value="C:extracellular region"/>
    <property type="evidence" value="ECO:0007669"/>
    <property type="project" value="InterPro"/>
</dbReference>
<keyword evidence="3 10" id="KW-0732">Signal</keyword>
<dbReference type="InterPro" id="IPR035070">
    <property type="entry name" value="Streptogrisin_prodomain"/>
</dbReference>
<dbReference type="InterPro" id="IPR004236">
    <property type="entry name" value="Pept_S1_alpha_lytic"/>
</dbReference>
<organism evidence="12 13">
    <name type="scientific">Micromonospora pisi</name>
    <dbReference type="NCBI Taxonomy" id="589240"/>
    <lineage>
        <taxon>Bacteria</taxon>
        <taxon>Bacillati</taxon>
        <taxon>Actinomycetota</taxon>
        <taxon>Actinomycetes</taxon>
        <taxon>Micromonosporales</taxon>
        <taxon>Micromonosporaceae</taxon>
        <taxon>Micromonospora</taxon>
    </lineage>
</organism>
<dbReference type="Gene3D" id="3.30.300.50">
    <property type="match status" value="2"/>
</dbReference>
<dbReference type="CDD" id="cd21112">
    <property type="entry name" value="alphaLP-like"/>
    <property type="match status" value="1"/>
</dbReference>
<keyword evidence="4" id="KW-0378">Hydrolase</keyword>
<evidence type="ECO:0000256" key="2">
    <source>
        <dbReference type="ARBA" id="ARBA00022670"/>
    </source>
</evidence>
<evidence type="ECO:0000256" key="5">
    <source>
        <dbReference type="ARBA" id="ARBA00022825"/>
    </source>
</evidence>
<evidence type="ECO:0000256" key="9">
    <source>
        <dbReference type="PIRSR" id="PIRSR001134-2"/>
    </source>
</evidence>
<evidence type="ECO:0000256" key="6">
    <source>
        <dbReference type="ARBA" id="ARBA00023145"/>
    </source>
</evidence>
<evidence type="ECO:0000259" key="11">
    <source>
        <dbReference type="Pfam" id="PF02983"/>
    </source>
</evidence>
<evidence type="ECO:0000313" key="12">
    <source>
        <dbReference type="EMBL" id="RKR91155.1"/>
    </source>
</evidence>
<evidence type="ECO:0000256" key="10">
    <source>
        <dbReference type="SAM" id="SignalP"/>
    </source>
</evidence>
<evidence type="ECO:0000313" key="13">
    <source>
        <dbReference type="Proteomes" id="UP000277671"/>
    </source>
</evidence>
<dbReference type="InterPro" id="IPR037295">
    <property type="entry name" value="Alpha-lytic_protease_prodomain"/>
</dbReference>
<feature type="disulfide bond" evidence="9">
    <location>
        <begin position="208"/>
        <end position="224"/>
    </location>
</feature>
<dbReference type="AlphaFoldDB" id="A0A495JR93"/>
<dbReference type="PIRSF" id="PIRSF001134">
    <property type="entry name" value="Streptogrisin"/>
    <property type="match status" value="1"/>
</dbReference>
<evidence type="ECO:0000256" key="3">
    <source>
        <dbReference type="ARBA" id="ARBA00022729"/>
    </source>
</evidence>
<dbReference type="RefSeq" id="WP_121159300.1">
    <property type="nucleotide sequence ID" value="NZ_RBKT01000001.1"/>
</dbReference>
<dbReference type="PRINTS" id="PR00861">
    <property type="entry name" value="ALYTICPTASE"/>
</dbReference>
<feature type="active site" description="Charge relay system" evidence="8">
    <location>
        <position position="251"/>
    </location>
</feature>
<feature type="chain" id="PRO_5019790551" evidence="10">
    <location>
        <begin position="29"/>
        <end position="379"/>
    </location>
</feature>
<feature type="active site" description="Charge relay system" evidence="8">
    <location>
        <position position="223"/>
    </location>
</feature>
<feature type="disulfide bond" evidence="9">
    <location>
        <begin position="291"/>
        <end position="301"/>
    </location>
</feature>
<name>A0A495JR93_9ACTN</name>
<gene>
    <name evidence="12" type="ORF">BDK92_5546</name>
</gene>
<dbReference type="Pfam" id="PF02983">
    <property type="entry name" value="Pro_Al_protease"/>
    <property type="match status" value="1"/>
</dbReference>
<dbReference type="Gene3D" id="2.40.10.10">
    <property type="entry name" value="Trypsin-like serine proteases"/>
    <property type="match status" value="2"/>
</dbReference>
<sequence length="379" mass="38032">MQHRPTSVAAAILLAAGMLATLPQAASAKPSTEAAAPDVSVEILDAMQRDLGLTADQVQTRLAADSRAAKAEESLRGSLGSRFGGAWLVDGSQVVVGVTDTAAAERVRAAGAQPKLVARSEAALTAIKDTLDAKGNAAPKSVTGWYVDVTSNTVVVQATPDGVASAAGFAAASGAPAGAVRVAVSAEVPQTYYDVRGGDAFYIGSGRCSIGFSVNGGFVTAGHCGSTGQAVSGSNRVAMGSFAGSSFPGNDYAWVRTNSNWVPRGVVNRYSGSTTVAVRGSTESAVGASICRSGSTTGWRCGTVQAKNQTVRYSQGSVGGLTRTNACAEPGDSGGSWLSGNQAQGVTSGGSGNCSSGGTTYFQPVREILSAYGLSLVLG</sequence>
<dbReference type="Proteomes" id="UP000277671">
    <property type="component" value="Unassembled WGS sequence"/>
</dbReference>
<protein>
    <submittedName>
        <fullName evidence="12">Streptogrisin C</fullName>
    </submittedName>
</protein>
<dbReference type="InterPro" id="IPR009003">
    <property type="entry name" value="Peptidase_S1_PA"/>
</dbReference>
<dbReference type="EMBL" id="RBKT01000001">
    <property type="protein sequence ID" value="RKR91155.1"/>
    <property type="molecule type" value="Genomic_DNA"/>
</dbReference>
<evidence type="ECO:0000256" key="8">
    <source>
        <dbReference type="PIRSR" id="PIRSR001134-1"/>
    </source>
</evidence>
<dbReference type="InterPro" id="IPR043504">
    <property type="entry name" value="Peptidase_S1_PA_chymotrypsin"/>
</dbReference>
<evidence type="ECO:0000256" key="7">
    <source>
        <dbReference type="ARBA" id="ARBA00023157"/>
    </source>
</evidence>
<keyword evidence="7 9" id="KW-1015">Disulfide bond</keyword>
<dbReference type="GO" id="GO:0004252">
    <property type="term" value="F:serine-type endopeptidase activity"/>
    <property type="evidence" value="ECO:0007669"/>
    <property type="project" value="InterPro"/>
</dbReference>
<evidence type="ECO:0000256" key="1">
    <source>
        <dbReference type="ARBA" id="ARBA00007664"/>
    </source>
</evidence>
<comment type="similarity">
    <text evidence="1">Belongs to the peptidase S1 family.</text>
</comment>
<proteinExistence type="inferred from homology"/>
<dbReference type="OrthoDB" id="8781117at2"/>
<keyword evidence="5" id="KW-0720">Serine protease</keyword>
<dbReference type="InterPro" id="IPR001316">
    <property type="entry name" value="Pept_S1A_streptogrisin"/>
</dbReference>
<reference evidence="12 13" key="1">
    <citation type="submission" date="2018-10" db="EMBL/GenBank/DDBJ databases">
        <title>Sequencing the genomes of 1000 actinobacteria strains.</title>
        <authorList>
            <person name="Klenk H.-P."/>
        </authorList>
    </citation>
    <scope>NUCLEOTIDE SEQUENCE [LARGE SCALE GENOMIC DNA]</scope>
    <source>
        <strain evidence="12 13">DSM 45175</strain>
    </source>
</reference>
<feature type="signal peptide" evidence="10">
    <location>
        <begin position="1"/>
        <end position="28"/>
    </location>
</feature>
<feature type="domain" description="Peptidase S1A alpha-lytic prodomain" evidence="11">
    <location>
        <begin position="119"/>
        <end position="177"/>
    </location>
</feature>
<feature type="disulfide bond" evidence="9">
    <location>
        <begin position="327"/>
        <end position="354"/>
    </location>
</feature>
<keyword evidence="13" id="KW-1185">Reference proteome</keyword>
<evidence type="ECO:0000256" key="4">
    <source>
        <dbReference type="ARBA" id="ARBA00022801"/>
    </source>
</evidence>
<keyword evidence="6" id="KW-0865">Zymogen</keyword>
<comment type="caution">
    <text evidence="12">The sequence shown here is derived from an EMBL/GenBank/DDBJ whole genome shotgun (WGS) entry which is preliminary data.</text>
</comment>
<accession>A0A495JR93</accession>
<keyword evidence="2" id="KW-0645">Protease</keyword>